<evidence type="ECO:0000313" key="3">
    <source>
        <dbReference type="EMBL" id="KAJ7772290.1"/>
    </source>
</evidence>
<proteinExistence type="predicted"/>
<feature type="domain" description="DUF6533" evidence="2">
    <location>
        <begin position="24"/>
        <end position="66"/>
    </location>
</feature>
<keyword evidence="4" id="KW-1185">Reference proteome</keyword>
<evidence type="ECO:0000313" key="4">
    <source>
        <dbReference type="Proteomes" id="UP001215598"/>
    </source>
</evidence>
<comment type="caution">
    <text evidence="3">The sequence shown here is derived from an EMBL/GenBank/DDBJ whole genome shotgun (WGS) entry which is preliminary data.</text>
</comment>
<keyword evidence="1" id="KW-1133">Transmembrane helix</keyword>
<feature type="transmembrane region" description="Helical" evidence="1">
    <location>
        <begin position="87"/>
        <end position="107"/>
    </location>
</feature>
<dbReference type="AlphaFoldDB" id="A0AAD7JV54"/>
<feature type="transmembrane region" description="Helical" evidence="1">
    <location>
        <begin position="119"/>
        <end position="141"/>
    </location>
</feature>
<feature type="transmembrane region" description="Helical" evidence="1">
    <location>
        <begin position="181"/>
        <end position="200"/>
    </location>
</feature>
<dbReference type="Pfam" id="PF20151">
    <property type="entry name" value="DUF6533"/>
    <property type="match status" value="1"/>
</dbReference>
<sequence>MGALNSVAYDLQLVSCANTITYLVGMLTALTYDTIWNLDQEYRLVWTSPWSPVKYLYLWARYSPFIDTALAVHVRTQLFVDPATCHVVTSFVRILAVLGAIITELILTIRTYALYEKSFSLLVFLSVMWFAIGGVNIWALIEWTDSLRQVPLSPANSCYLDSPTNVGIVCYVSLLIGETSMISEFVLVFCIASEIISVWLSGSTYRRTQLMTTFYRDGIMFYLAIFVILVLDVGLQLPAREGLKFIADSPLRVMQSVLSCHLVLHLRAVAAENADGDNTMHFPSSLFHSH</sequence>
<keyword evidence="1" id="KW-0472">Membrane</keyword>
<name>A0AAD7JV54_9AGAR</name>
<accession>A0AAD7JV54</accession>
<reference evidence="3" key="1">
    <citation type="submission" date="2023-03" db="EMBL/GenBank/DDBJ databases">
        <title>Massive genome expansion in bonnet fungi (Mycena s.s.) driven by repeated elements and novel gene families across ecological guilds.</title>
        <authorList>
            <consortium name="Lawrence Berkeley National Laboratory"/>
            <person name="Harder C.B."/>
            <person name="Miyauchi S."/>
            <person name="Viragh M."/>
            <person name="Kuo A."/>
            <person name="Thoen E."/>
            <person name="Andreopoulos B."/>
            <person name="Lu D."/>
            <person name="Skrede I."/>
            <person name="Drula E."/>
            <person name="Henrissat B."/>
            <person name="Morin E."/>
            <person name="Kohler A."/>
            <person name="Barry K."/>
            <person name="LaButti K."/>
            <person name="Morin E."/>
            <person name="Salamov A."/>
            <person name="Lipzen A."/>
            <person name="Mereny Z."/>
            <person name="Hegedus B."/>
            <person name="Baldrian P."/>
            <person name="Stursova M."/>
            <person name="Weitz H."/>
            <person name="Taylor A."/>
            <person name="Grigoriev I.V."/>
            <person name="Nagy L.G."/>
            <person name="Martin F."/>
            <person name="Kauserud H."/>
        </authorList>
    </citation>
    <scope>NUCLEOTIDE SEQUENCE</scope>
    <source>
        <strain evidence="3">CBHHK182m</strain>
    </source>
</reference>
<dbReference type="InterPro" id="IPR045340">
    <property type="entry name" value="DUF6533"/>
</dbReference>
<evidence type="ECO:0000256" key="1">
    <source>
        <dbReference type="SAM" id="Phobius"/>
    </source>
</evidence>
<protein>
    <recommendedName>
        <fullName evidence="2">DUF6533 domain-containing protein</fullName>
    </recommendedName>
</protein>
<dbReference type="Proteomes" id="UP001215598">
    <property type="component" value="Unassembled WGS sequence"/>
</dbReference>
<gene>
    <name evidence="3" type="ORF">B0H16DRAFT_1512971</name>
</gene>
<evidence type="ECO:0000259" key="2">
    <source>
        <dbReference type="Pfam" id="PF20151"/>
    </source>
</evidence>
<organism evidence="3 4">
    <name type="scientific">Mycena metata</name>
    <dbReference type="NCBI Taxonomy" id="1033252"/>
    <lineage>
        <taxon>Eukaryota</taxon>
        <taxon>Fungi</taxon>
        <taxon>Dikarya</taxon>
        <taxon>Basidiomycota</taxon>
        <taxon>Agaricomycotina</taxon>
        <taxon>Agaricomycetes</taxon>
        <taxon>Agaricomycetidae</taxon>
        <taxon>Agaricales</taxon>
        <taxon>Marasmiineae</taxon>
        <taxon>Mycenaceae</taxon>
        <taxon>Mycena</taxon>
    </lineage>
</organism>
<dbReference type="EMBL" id="JARKIB010000014">
    <property type="protein sequence ID" value="KAJ7772290.1"/>
    <property type="molecule type" value="Genomic_DNA"/>
</dbReference>
<feature type="transmembrane region" description="Helical" evidence="1">
    <location>
        <begin position="221"/>
        <end position="239"/>
    </location>
</feature>
<keyword evidence="1" id="KW-0812">Transmembrane</keyword>